<name>A0ABP8MSQ9_9BACT</name>
<sequence>MKKLVFLVSLVFPTFFTVAQDTLTVTKNFADTINVKIDTTYWQRSFSGGVNVNQASFSNWAGGGVNSLALGSVIVARALYEKGTISWDNSADLQLGYVSQRGITRKAADLLFLNSVLGRKLTPQWEAFVSATLSSFFAPGYRYENLAADRNRLLVSSFFSPAQLTLAWGLAYRPADWFSVRISPFAPRFTFVTDDAVRVRKLANGTYVPDPTQEAYGVKAGRHVRTEWLALQLQAMLNRNLSDNFNVSARYLLYANYQTMNAIDHRLDLMLTAKISRYLSTTFSLIGLYDEDFSSGLQLQQTLAIGLLYNVTTFRKK</sequence>
<proteinExistence type="predicted"/>
<protein>
    <submittedName>
        <fullName evidence="2">DUF3078 domain-containing protein</fullName>
    </submittedName>
</protein>
<evidence type="ECO:0000313" key="3">
    <source>
        <dbReference type="Proteomes" id="UP001501175"/>
    </source>
</evidence>
<keyword evidence="1" id="KW-0732">Signal</keyword>
<feature type="signal peptide" evidence="1">
    <location>
        <begin position="1"/>
        <end position="19"/>
    </location>
</feature>
<dbReference type="InterPro" id="IPR021428">
    <property type="entry name" value="DUF3078"/>
</dbReference>
<reference evidence="3" key="1">
    <citation type="journal article" date="2019" name="Int. J. Syst. Evol. Microbiol.">
        <title>The Global Catalogue of Microorganisms (GCM) 10K type strain sequencing project: providing services to taxonomists for standard genome sequencing and annotation.</title>
        <authorList>
            <consortium name="The Broad Institute Genomics Platform"/>
            <consortium name="The Broad Institute Genome Sequencing Center for Infectious Disease"/>
            <person name="Wu L."/>
            <person name="Ma J."/>
        </authorList>
    </citation>
    <scope>NUCLEOTIDE SEQUENCE [LARGE SCALE GENOMIC DNA]</scope>
    <source>
        <strain evidence="3">JCM 17927</strain>
    </source>
</reference>
<evidence type="ECO:0000256" key="1">
    <source>
        <dbReference type="SAM" id="SignalP"/>
    </source>
</evidence>
<dbReference type="RefSeq" id="WP_345243374.1">
    <property type="nucleotide sequence ID" value="NZ_BAABHD010000024.1"/>
</dbReference>
<evidence type="ECO:0000313" key="2">
    <source>
        <dbReference type="EMBL" id="GAA4454809.1"/>
    </source>
</evidence>
<keyword evidence="3" id="KW-1185">Reference proteome</keyword>
<comment type="caution">
    <text evidence="2">The sequence shown here is derived from an EMBL/GenBank/DDBJ whole genome shotgun (WGS) entry which is preliminary data.</text>
</comment>
<dbReference type="EMBL" id="BAABHD010000024">
    <property type="protein sequence ID" value="GAA4454809.1"/>
    <property type="molecule type" value="Genomic_DNA"/>
</dbReference>
<gene>
    <name evidence="2" type="ORF">GCM10023189_21770</name>
</gene>
<dbReference type="Pfam" id="PF11276">
    <property type="entry name" value="DUF3078"/>
    <property type="match status" value="1"/>
</dbReference>
<dbReference type="Proteomes" id="UP001501175">
    <property type="component" value="Unassembled WGS sequence"/>
</dbReference>
<accession>A0ABP8MSQ9</accession>
<organism evidence="2 3">
    <name type="scientific">Nibrella saemangeumensis</name>
    <dbReference type="NCBI Taxonomy" id="1084526"/>
    <lineage>
        <taxon>Bacteria</taxon>
        <taxon>Pseudomonadati</taxon>
        <taxon>Bacteroidota</taxon>
        <taxon>Cytophagia</taxon>
        <taxon>Cytophagales</taxon>
        <taxon>Spirosomataceae</taxon>
        <taxon>Nibrella</taxon>
    </lineage>
</organism>
<feature type="chain" id="PRO_5046420481" evidence="1">
    <location>
        <begin position="20"/>
        <end position="317"/>
    </location>
</feature>